<dbReference type="GeneID" id="300572764"/>
<dbReference type="Proteomes" id="UP001642720">
    <property type="component" value="Unassembled WGS sequence"/>
</dbReference>
<dbReference type="RefSeq" id="XP_073563133.1">
    <property type="nucleotide sequence ID" value="XM_073698314.1"/>
</dbReference>
<evidence type="ECO:0000256" key="1">
    <source>
        <dbReference type="SAM" id="MobiDB-lite"/>
    </source>
</evidence>
<name>A0ABY2HHE0_9HYPO</name>
<feature type="region of interest" description="Disordered" evidence="1">
    <location>
        <begin position="1"/>
        <end position="22"/>
    </location>
</feature>
<accession>A0ABY2HHE0</accession>
<reference evidence="2 3" key="1">
    <citation type="submission" date="2018-01" db="EMBL/GenBank/DDBJ databases">
        <title>Genome characterization of the sugarcane-associated fungus Trichoderma ghanense CCMA-1212 and their application in lignocelulose bioconversion.</title>
        <authorList>
            <person name="Steindorff A.S."/>
            <person name="Mendes T.D."/>
            <person name="Vilela E.S.D."/>
            <person name="Rodrigues D.S."/>
            <person name="Formighieri E.F."/>
            <person name="Melo I.S."/>
            <person name="Favaro L.C.L."/>
        </authorList>
    </citation>
    <scope>NUCLEOTIDE SEQUENCE [LARGE SCALE GENOMIC DNA]</scope>
    <source>
        <strain evidence="2 3">CCMA-1212</strain>
    </source>
</reference>
<dbReference type="EMBL" id="PPTA01000001">
    <property type="protein sequence ID" value="TFB06932.1"/>
    <property type="molecule type" value="Genomic_DNA"/>
</dbReference>
<organism evidence="2 3">
    <name type="scientific">Trichoderma ghanense</name>
    <dbReference type="NCBI Taxonomy" id="65468"/>
    <lineage>
        <taxon>Eukaryota</taxon>
        <taxon>Fungi</taxon>
        <taxon>Dikarya</taxon>
        <taxon>Ascomycota</taxon>
        <taxon>Pezizomycotina</taxon>
        <taxon>Sordariomycetes</taxon>
        <taxon>Hypocreomycetidae</taxon>
        <taxon>Hypocreales</taxon>
        <taxon>Hypocreaceae</taxon>
        <taxon>Trichoderma</taxon>
    </lineage>
</organism>
<gene>
    <name evidence="2" type="ORF">CCMA1212_000863</name>
</gene>
<evidence type="ECO:0000313" key="2">
    <source>
        <dbReference type="EMBL" id="TFB06932.1"/>
    </source>
</evidence>
<evidence type="ECO:0000313" key="3">
    <source>
        <dbReference type="Proteomes" id="UP001642720"/>
    </source>
</evidence>
<proteinExistence type="predicted"/>
<feature type="region of interest" description="Disordered" evidence="1">
    <location>
        <begin position="110"/>
        <end position="129"/>
    </location>
</feature>
<comment type="caution">
    <text evidence="2">The sequence shown here is derived from an EMBL/GenBank/DDBJ whole genome shotgun (WGS) entry which is preliminary data.</text>
</comment>
<keyword evidence="3" id="KW-1185">Reference proteome</keyword>
<protein>
    <submittedName>
        <fullName evidence="2">Uncharacterized protein</fullName>
    </submittedName>
</protein>
<sequence>MALLKRKRSAAQLFPPSAPDSSMMALDAPALHSRTLKRYRDNRPSDEEVHRKFYEWRAHHHRLSPHSCPPAEHTLDLLYSAQQRQQQDQHHNHQHGVAAVAQGLAANQMLPVSSSDPSPLPTSSSTHAGQQSLHRFWNIGSQPSSGTSSPGLADPLGAPTPTACDDCGAPLAGADGAGDNGMDLDGGAAQDMACGACGKHVCFSCSVSNLGEEKRCLQCAGRRVWIGGIGWTIAGLSVC</sequence>
<feature type="compositionally biased region" description="Low complexity" evidence="1">
    <location>
        <begin position="111"/>
        <end position="125"/>
    </location>
</feature>